<dbReference type="AlphaFoldDB" id="A0A158KF36"/>
<dbReference type="Proteomes" id="UP000054770">
    <property type="component" value="Unassembled WGS sequence"/>
</dbReference>
<organism evidence="1 2">
    <name type="scientific">Caballeronia choica</name>
    <dbReference type="NCBI Taxonomy" id="326476"/>
    <lineage>
        <taxon>Bacteria</taxon>
        <taxon>Pseudomonadati</taxon>
        <taxon>Pseudomonadota</taxon>
        <taxon>Betaproteobacteria</taxon>
        <taxon>Burkholderiales</taxon>
        <taxon>Burkholderiaceae</taxon>
        <taxon>Caballeronia</taxon>
    </lineage>
</organism>
<sequence length="41" mass="4660">MQYAARRRVLSLYPNDWPDTCTLAWARVVALVARVQLVIGS</sequence>
<proteinExistence type="predicted"/>
<evidence type="ECO:0000313" key="1">
    <source>
        <dbReference type="EMBL" id="SAL79343.1"/>
    </source>
</evidence>
<protein>
    <submittedName>
        <fullName evidence="1">Uncharacterized protein</fullName>
    </submittedName>
</protein>
<evidence type="ECO:0000313" key="2">
    <source>
        <dbReference type="Proteomes" id="UP000054770"/>
    </source>
</evidence>
<gene>
    <name evidence="1" type="ORF">AWB68_05613</name>
</gene>
<name>A0A158KF36_9BURK</name>
<comment type="caution">
    <text evidence="1">The sequence shown here is derived from an EMBL/GenBank/DDBJ whole genome shotgun (WGS) entry which is preliminary data.</text>
</comment>
<keyword evidence="2" id="KW-1185">Reference proteome</keyword>
<reference evidence="1" key="1">
    <citation type="submission" date="2016-01" db="EMBL/GenBank/DDBJ databases">
        <authorList>
            <person name="Peeters C."/>
        </authorList>
    </citation>
    <scope>NUCLEOTIDE SEQUENCE [LARGE SCALE GENOMIC DNA]</scope>
    <source>
        <strain evidence="1">LMG 22940</strain>
    </source>
</reference>
<dbReference type="EMBL" id="FCON02000084">
    <property type="protein sequence ID" value="SAL79343.1"/>
    <property type="molecule type" value="Genomic_DNA"/>
</dbReference>
<dbReference type="RefSeq" id="WP_268810945.1">
    <property type="nucleotide sequence ID" value="NZ_FCON02000084.1"/>
</dbReference>
<accession>A0A158KF36</accession>